<evidence type="ECO:0000259" key="1">
    <source>
        <dbReference type="Pfam" id="PF00534"/>
    </source>
</evidence>
<dbReference type="RefSeq" id="WP_323306226.1">
    <property type="nucleotide sequence ID" value="NZ_JAYGHX010000009.1"/>
</dbReference>
<sequence length="429" mass="48101">MSQYDLVILSLFHPKVVHGGAQQCAYDLFLNLRKYSNLRVCFIGATSPQTNLRTKASAYLRKVPGSEDEYYFFTGEYDYFWHNCVDSRAIKDLTLFLRRLEPRSVFLSHYMHIGIDLLGLLRFALPEVHISVGLHEMLFACLADGQMVKKTNGGLCSKAEPELCAMCFPHITADTFMARHKYNVDLLEMADSYIVPARHLGGVLVKEMGVDPQRVHVINHPIDLDRYPAPEPEPKRLKAIRFGFFGQFVDNKGIHVLLKAGDLLNRSQPLRPFQIVINGGNKNFASDEYQSKVEGLISGSHAWEHGEVVELGGYTHDELIRRMAGIDVVVVPSTWPEVFGLVVTEAFACYKPVIAAFIGGLAERVQHGVDGYNFVARDAADLAAKMALFLEMEQDKYLEMAHAAHQSALRLSPKRALESYYKALAVGGH</sequence>
<name>A0ABU5RWW6_9CYAN</name>
<accession>A0ABU5RWW6</accession>
<keyword evidence="3" id="KW-1185">Reference proteome</keyword>
<dbReference type="PANTHER" id="PTHR12526">
    <property type="entry name" value="GLYCOSYLTRANSFERASE"/>
    <property type="match status" value="1"/>
</dbReference>
<feature type="domain" description="Glycosyl transferase family 1" evidence="1">
    <location>
        <begin position="233"/>
        <end position="404"/>
    </location>
</feature>
<protein>
    <submittedName>
        <fullName evidence="2">Glycosyltransferase</fullName>
        <ecNumber evidence="2">2.4.-.-</ecNumber>
    </submittedName>
</protein>
<dbReference type="EC" id="2.4.-.-" evidence="2"/>
<evidence type="ECO:0000313" key="2">
    <source>
        <dbReference type="EMBL" id="MEA5392269.1"/>
    </source>
</evidence>
<dbReference type="Gene3D" id="3.40.50.2000">
    <property type="entry name" value="Glycogen Phosphorylase B"/>
    <property type="match status" value="1"/>
</dbReference>
<keyword evidence="2" id="KW-0328">Glycosyltransferase</keyword>
<evidence type="ECO:0000313" key="3">
    <source>
        <dbReference type="Proteomes" id="UP001304461"/>
    </source>
</evidence>
<proteinExistence type="predicted"/>
<dbReference type="Pfam" id="PF00534">
    <property type="entry name" value="Glycos_transf_1"/>
    <property type="match status" value="1"/>
</dbReference>
<dbReference type="InterPro" id="IPR001296">
    <property type="entry name" value="Glyco_trans_1"/>
</dbReference>
<keyword evidence="2" id="KW-0808">Transferase</keyword>
<dbReference type="SUPFAM" id="SSF53756">
    <property type="entry name" value="UDP-Glycosyltransferase/glycogen phosphorylase"/>
    <property type="match status" value="1"/>
</dbReference>
<gene>
    <name evidence="2" type="ORF">VB738_13480</name>
</gene>
<dbReference type="GO" id="GO:0016757">
    <property type="term" value="F:glycosyltransferase activity"/>
    <property type="evidence" value="ECO:0007669"/>
    <property type="project" value="UniProtKB-KW"/>
</dbReference>
<reference evidence="2 3" key="1">
    <citation type="submission" date="2023-12" db="EMBL/GenBank/DDBJ databases">
        <title>Baltic Sea Cyanobacteria.</title>
        <authorList>
            <person name="Delbaje E."/>
            <person name="Fewer D.P."/>
            <person name="Shishido T.K."/>
        </authorList>
    </citation>
    <scope>NUCLEOTIDE SEQUENCE [LARGE SCALE GENOMIC DNA]</scope>
    <source>
        <strain evidence="2 3">UHCC 0139</strain>
    </source>
</reference>
<dbReference type="Proteomes" id="UP001304461">
    <property type="component" value="Unassembled WGS sequence"/>
</dbReference>
<dbReference type="PANTHER" id="PTHR12526:SF635">
    <property type="entry name" value="GLYCOSYL TRANSFERASE GROUP 1"/>
    <property type="match status" value="1"/>
</dbReference>
<organism evidence="2 3">
    <name type="scientific">Cyanobium gracile UHCC 0139</name>
    <dbReference type="NCBI Taxonomy" id="3110308"/>
    <lineage>
        <taxon>Bacteria</taxon>
        <taxon>Bacillati</taxon>
        <taxon>Cyanobacteriota</taxon>
        <taxon>Cyanophyceae</taxon>
        <taxon>Synechococcales</taxon>
        <taxon>Prochlorococcaceae</taxon>
        <taxon>Cyanobium</taxon>
    </lineage>
</organism>
<comment type="caution">
    <text evidence="2">The sequence shown here is derived from an EMBL/GenBank/DDBJ whole genome shotgun (WGS) entry which is preliminary data.</text>
</comment>
<dbReference type="EMBL" id="JAYGHX010000009">
    <property type="protein sequence ID" value="MEA5392269.1"/>
    <property type="molecule type" value="Genomic_DNA"/>
</dbReference>